<protein>
    <recommendedName>
        <fullName evidence="4">Small, acid-soluble spore protein H</fullName>
        <shortName evidence="4">SASP H</shortName>
    </recommendedName>
</protein>
<comment type="caution">
    <text evidence="5">The sequence shown here is derived from an EMBL/GenBank/DDBJ whole genome shotgun (WGS) entry which is preliminary data.</text>
</comment>
<proteinExistence type="evidence at transcript level"/>
<dbReference type="GO" id="GO:0030436">
    <property type="term" value="P:asexual sporulation"/>
    <property type="evidence" value="ECO:0007669"/>
    <property type="project" value="UniProtKB-UniRule"/>
</dbReference>
<dbReference type="GO" id="GO:0030435">
    <property type="term" value="P:sporulation resulting in formation of a cellular spore"/>
    <property type="evidence" value="ECO:0007669"/>
    <property type="project" value="UniProtKB-KW"/>
</dbReference>
<dbReference type="NCBIfam" id="TIGR02861">
    <property type="entry name" value="SASP_H"/>
    <property type="match status" value="1"/>
</dbReference>
<keyword evidence="6" id="KW-1185">Reference proteome</keyword>
<gene>
    <name evidence="4" type="primary">sspH</name>
    <name evidence="5" type="ORF">H0267_05810</name>
</gene>
<sequence length="59" mass="6749">MNQQRAQEICTSPKMANVVFNGQPIYIQNVDEQNGTARIYPLGQPEREQTVSLNELEEQ</sequence>
<dbReference type="HAMAP" id="MF_00667">
    <property type="entry name" value="SspH"/>
    <property type="match status" value="1"/>
</dbReference>
<dbReference type="EMBL" id="JADZSC010000001">
    <property type="protein sequence ID" value="MBH0229728.1"/>
    <property type="molecule type" value="Genomic_DNA"/>
</dbReference>
<keyword evidence="3 4" id="KW-0749">Sporulation</keyword>
<dbReference type="AlphaFoldDB" id="A0A931HUM5"/>
<evidence type="ECO:0000256" key="2">
    <source>
        <dbReference type="ARBA" id="ARBA00006573"/>
    </source>
</evidence>
<reference evidence="5 6" key="1">
    <citation type="journal article" date="2005" name="Int. J. Syst. Evol. Microbiol.">
        <title>Halobacillus yeomjeoni sp. nov., isolated from a marine solar saltern in Korea.</title>
        <authorList>
            <person name="Yoon J.H."/>
            <person name="Kang S.J."/>
            <person name="Lee C.H."/>
            <person name="Oh H.W."/>
            <person name="Oh T.K."/>
        </authorList>
    </citation>
    <scope>NUCLEOTIDE SEQUENCE [LARGE SCALE GENOMIC DNA]</scope>
    <source>
        <strain evidence="5 6">KCTC 3957</strain>
    </source>
</reference>
<evidence type="ECO:0000313" key="6">
    <source>
        <dbReference type="Proteomes" id="UP000614490"/>
    </source>
</evidence>
<evidence type="ECO:0000256" key="3">
    <source>
        <dbReference type="ARBA" id="ARBA00022969"/>
    </source>
</evidence>
<dbReference type="Proteomes" id="UP000614490">
    <property type="component" value="Unassembled WGS sequence"/>
</dbReference>
<dbReference type="GO" id="GO:0042601">
    <property type="term" value="C:endospore-forming forespore"/>
    <property type="evidence" value="ECO:0007669"/>
    <property type="project" value="InterPro"/>
</dbReference>
<organism evidence="5 6">
    <name type="scientific">Halobacillus yeomjeoni</name>
    <dbReference type="NCBI Taxonomy" id="311194"/>
    <lineage>
        <taxon>Bacteria</taxon>
        <taxon>Bacillati</taxon>
        <taxon>Bacillota</taxon>
        <taxon>Bacilli</taxon>
        <taxon>Bacillales</taxon>
        <taxon>Bacillaceae</taxon>
        <taxon>Halobacillus</taxon>
    </lineage>
</organism>
<evidence type="ECO:0000313" key="5">
    <source>
        <dbReference type="EMBL" id="MBH0229728.1"/>
    </source>
</evidence>
<evidence type="ECO:0000256" key="1">
    <source>
        <dbReference type="ARBA" id="ARBA00004288"/>
    </source>
</evidence>
<evidence type="ECO:0000256" key="4">
    <source>
        <dbReference type="HAMAP-Rule" id="MF_00667"/>
    </source>
</evidence>
<comment type="subcellular location">
    <subcellularLocation>
        <location evidence="1 4">Spore core</location>
    </subcellularLocation>
</comment>
<name>A0A931HUM5_9BACI</name>
<dbReference type="InterPro" id="IPR012610">
    <property type="entry name" value="SASP_SspH"/>
</dbReference>
<dbReference type="RefSeq" id="WP_197316321.1">
    <property type="nucleotide sequence ID" value="NZ_JADZSC010000001.1"/>
</dbReference>
<comment type="induction">
    <text evidence="4">Expressed only in the forespore compartment of sporulating cells.</text>
</comment>
<comment type="similarity">
    <text evidence="2 4">Belongs to the SspH family.</text>
</comment>
<accession>A0A931HUM5</accession>
<dbReference type="Pfam" id="PF08141">
    <property type="entry name" value="SspH"/>
    <property type="match status" value="1"/>
</dbReference>
<dbReference type="NCBIfam" id="NF002867">
    <property type="entry name" value="PRK03174.1"/>
    <property type="match status" value="1"/>
</dbReference>